<evidence type="ECO:0000256" key="9">
    <source>
        <dbReference type="ARBA" id="ARBA00048721"/>
    </source>
</evidence>
<dbReference type="Pfam" id="PF01467">
    <property type="entry name" value="CTP_transf_like"/>
    <property type="match status" value="1"/>
</dbReference>
<dbReference type="CDD" id="cd02165">
    <property type="entry name" value="NMNAT"/>
    <property type="match status" value="1"/>
</dbReference>
<dbReference type="PANTHER" id="PTHR39321:SF3">
    <property type="entry name" value="PHOSPHOPANTETHEINE ADENYLYLTRANSFERASE"/>
    <property type="match status" value="1"/>
</dbReference>
<evidence type="ECO:0000256" key="7">
    <source>
        <dbReference type="ARBA" id="ARBA00022840"/>
    </source>
</evidence>
<feature type="domain" description="Cytidyltransferase-like" evidence="11">
    <location>
        <begin position="5"/>
        <end position="174"/>
    </location>
</feature>
<dbReference type="PANTHER" id="PTHR39321">
    <property type="entry name" value="NICOTINATE-NUCLEOTIDE ADENYLYLTRANSFERASE-RELATED"/>
    <property type="match status" value="1"/>
</dbReference>
<comment type="catalytic activity">
    <reaction evidence="9 10">
        <text>nicotinate beta-D-ribonucleotide + ATP + H(+) = deamido-NAD(+) + diphosphate</text>
        <dbReference type="Rhea" id="RHEA:22860"/>
        <dbReference type="ChEBI" id="CHEBI:15378"/>
        <dbReference type="ChEBI" id="CHEBI:30616"/>
        <dbReference type="ChEBI" id="CHEBI:33019"/>
        <dbReference type="ChEBI" id="CHEBI:57502"/>
        <dbReference type="ChEBI" id="CHEBI:58437"/>
        <dbReference type="EC" id="2.7.7.18"/>
    </reaction>
</comment>
<accession>A0A2N5NLC1</accession>
<comment type="caution">
    <text evidence="12">The sequence shown here is derived from an EMBL/GenBank/DDBJ whole genome shotgun (WGS) entry which is preliminary data.</text>
</comment>
<dbReference type="GO" id="GO:0005524">
    <property type="term" value="F:ATP binding"/>
    <property type="evidence" value="ECO:0007669"/>
    <property type="project" value="UniProtKB-KW"/>
</dbReference>
<organism evidence="12 13">
    <name type="scientific">Mediterraneibacter gnavus</name>
    <name type="common">Ruminococcus gnavus</name>
    <dbReference type="NCBI Taxonomy" id="33038"/>
    <lineage>
        <taxon>Bacteria</taxon>
        <taxon>Bacillati</taxon>
        <taxon>Bacillota</taxon>
        <taxon>Clostridia</taxon>
        <taxon>Lachnospirales</taxon>
        <taxon>Lachnospiraceae</taxon>
        <taxon>Mediterraneibacter</taxon>
    </lineage>
</organism>
<evidence type="ECO:0000256" key="4">
    <source>
        <dbReference type="ARBA" id="ARBA00022679"/>
    </source>
</evidence>
<evidence type="ECO:0000256" key="2">
    <source>
        <dbReference type="ARBA" id="ARBA00005019"/>
    </source>
</evidence>
<evidence type="ECO:0000256" key="3">
    <source>
        <dbReference type="ARBA" id="ARBA00022642"/>
    </source>
</evidence>
<evidence type="ECO:0000256" key="6">
    <source>
        <dbReference type="ARBA" id="ARBA00022741"/>
    </source>
</evidence>
<keyword evidence="5 10" id="KW-0548">Nucleotidyltransferase</keyword>
<reference evidence="12 13" key="1">
    <citation type="journal article" date="2017" name="Genome Med.">
        <title>A novel Ruminococcus gnavus clade enriched in inflammatory bowel disease patients.</title>
        <authorList>
            <person name="Hall A.B."/>
            <person name="Yassour M."/>
            <person name="Sauk J."/>
            <person name="Garner A."/>
            <person name="Jiang X."/>
            <person name="Arthur T."/>
            <person name="Lagoudas G.K."/>
            <person name="Vatanen T."/>
            <person name="Fornelos N."/>
            <person name="Wilson R."/>
            <person name="Bertha M."/>
            <person name="Cohen M."/>
            <person name="Garber J."/>
            <person name="Khalili H."/>
            <person name="Gevers D."/>
            <person name="Ananthakrishnan A.N."/>
            <person name="Kugathasan S."/>
            <person name="Lander E.S."/>
            <person name="Blainey P."/>
            <person name="Vlamakis H."/>
            <person name="Xavier R.J."/>
            <person name="Huttenhower C."/>
        </authorList>
    </citation>
    <scope>NUCLEOTIDE SEQUENCE [LARGE SCALE GENOMIC DNA]</scope>
    <source>
        <strain evidence="12 13">RJX1118</strain>
    </source>
</reference>
<gene>
    <name evidence="10" type="primary">nadD</name>
    <name evidence="12" type="ORF">CDL18_03700</name>
</gene>
<dbReference type="UniPathway" id="UPA00253">
    <property type="reaction ID" value="UER00332"/>
</dbReference>
<dbReference type="InterPro" id="IPR004821">
    <property type="entry name" value="Cyt_trans-like"/>
</dbReference>
<comment type="pathway">
    <text evidence="2 10">Cofactor biosynthesis; NAD(+) biosynthesis; deamido-NAD(+) from nicotinate D-ribonucleotide: step 1/1.</text>
</comment>
<keyword evidence="8 10" id="KW-0520">NAD</keyword>
<dbReference type="NCBIfam" id="TIGR00125">
    <property type="entry name" value="cyt_tran_rel"/>
    <property type="match status" value="1"/>
</dbReference>
<dbReference type="InterPro" id="IPR005248">
    <property type="entry name" value="NadD/NMNAT"/>
</dbReference>
<dbReference type="GO" id="GO:0004515">
    <property type="term" value="F:nicotinate-nucleotide adenylyltransferase activity"/>
    <property type="evidence" value="ECO:0007669"/>
    <property type="project" value="UniProtKB-UniRule"/>
</dbReference>
<evidence type="ECO:0000256" key="8">
    <source>
        <dbReference type="ARBA" id="ARBA00023027"/>
    </source>
</evidence>
<protein>
    <recommendedName>
        <fullName evidence="10">Probable nicotinate-nucleotide adenylyltransferase</fullName>
        <ecNumber evidence="10">2.7.7.18</ecNumber>
    </recommendedName>
    <alternativeName>
        <fullName evidence="10">Deamido-NAD(+) diphosphorylase</fullName>
    </alternativeName>
    <alternativeName>
        <fullName evidence="10">Deamido-NAD(+) pyrophosphorylase</fullName>
    </alternativeName>
    <alternativeName>
        <fullName evidence="10">Nicotinate mononucleotide adenylyltransferase</fullName>
        <shortName evidence="10">NaMN adenylyltransferase</shortName>
    </alternativeName>
</protein>
<dbReference type="Gene3D" id="3.40.50.620">
    <property type="entry name" value="HUPs"/>
    <property type="match status" value="1"/>
</dbReference>
<dbReference type="AlphaFoldDB" id="A0A2N5NLC1"/>
<dbReference type="RefSeq" id="WP_101879216.1">
    <property type="nucleotide sequence ID" value="NZ_NIHM01000003.1"/>
</dbReference>
<keyword evidence="7 10" id="KW-0067">ATP-binding</keyword>
<evidence type="ECO:0000313" key="12">
    <source>
        <dbReference type="EMBL" id="PLT57307.1"/>
    </source>
</evidence>
<comment type="similarity">
    <text evidence="10">Belongs to the NadD family.</text>
</comment>
<sequence>MRIGIMGGTFDPIHIGHLLLGEFAYEQFHLDEVWFLPNGNPPHKEVEDTEEALAHRVEMVRLAVRENPYFQLSLHEAKKDCHSYTYKTLQEFHALYPENEYFFILGADSLFSIEQWKYFKEIFPSCTILAAMRDDKDSFDMQRQIQYLETNYQAKIELLQAPLLEISSTTIRNRAAQNRSIRYMVPDSVADYIQKLQLYTKREEERS</sequence>
<dbReference type="EMBL" id="NIHM01000003">
    <property type="protein sequence ID" value="PLT57307.1"/>
    <property type="molecule type" value="Genomic_DNA"/>
</dbReference>
<dbReference type="GO" id="GO:0009435">
    <property type="term" value="P:NAD+ biosynthetic process"/>
    <property type="evidence" value="ECO:0007669"/>
    <property type="project" value="UniProtKB-UniRule"/>
</dbReference>
<comment type="function">
    <text evidence="1 10">Catalyzes the reversible adenylation of nicotinate mononucleotide (NaMN) to nicotinic acid adenine dinucleotide (NaAD).</text>
</comment>
<dbReference type="HAMAP" id="MF_00244">
    <property type="entry name" value="NaMN_adenylyltr"/>
    <property type="match status" value="1"/>
</dbReference>
<dbReference type="SUPFAM" id="SSF52374">
    <property type="entry name" value="Nucleotidylyl transferase"/>
    <property type="match status" value="1"/>
</dbReference>
<dbReference type="Proteomes" id="UP000234849">
    <property type="component" value="Unassembled WGS sequence"/>
</dbReference>
<dbReference type="NCBIfam" id="TIGR00482">
    <property type="entry name" value="nicotinate (nicotinamide) nucleotide adenylyltransferase"/>
    <property type="match status" value="1"/>
</dbReference>
<keyword evidence="3 10" id="KW-0662">Pyridine nucleotide biosynthesis</keyword>
<dbReference type="InterPro" id="IPR014729">
    <property type="entry name" value="Rossmann-like_a/b/a_fold"/>
</dbReference>
<evidence type="ECO:0000256" key="10">
    <source>
        <dbReference type="HAMAP-Rule" id="MF_00244"/>
    </source>
</evidence>
<evidence type="ECO:0000259" key="11">
    <source>
        <dbReference type="Pfam" id="PF01467"/>
    </source>
</evidence>
<dbReference type="EC" id="2.7.7.18" evidence="10"/>
<keyword evidence="6 10" id="KW-0547">Nucleotide-binding</keyword>
<keyword evidence="4 10" id="KW-0808">Transferase</keyword>
<evidence type="ECO:0000256" key="5">
    <source>
        <dbReference type="ARBA" id="ARBA00022695"/>
    </source>
</evidence>
<name>A0A2N5NLC1_MEDGN</name>
<dbReference type="NCBIfam" id="NF000840">
    <property type="entry name" value="PRK00071.1-3"/>
    <property type="match status" value="1"/>
</dbReference>
<proteinExistence type="inferred from homology"/>
<evidence type="ECO:0000313" key="13">
    <source>
        <dbReference type="Proteomes" id="UP000234849"/>
    </source>
</evidence>
<evidence type="ECO:0000256" key="1">
    <source>
        <dbReference type="ARBA" id="ARBA00002324"/>
    </source>
</evidence>